<evidence type="ECO:0000256" key="9">
    <source>
        <dbReference type="ARBA" id="ARBA00022989"/>
    </source>
</evidence>
<dbReference type="InterPro" id="IPR045272">
    <property type="entry name" value="ANXUR1/2-like"/>
</dbReference>
<dbReference type="GO" id="GO:0016020">
    <property type="term" value="C:membrane"/>
    <property type="evidence" value="ECO:0007669"/>
    <property type="project" value="UniProtKB-SubCell"/>
</dbReference>
<name>A0AAN9MBB4_PHACN</name>
<keyword evidence="3" id="KW-0808">Transferase</keyword>
<dbReference type="InterPro" id="IPR001245">
    <property type="entry name" value="Ser-Thr/Tyr_kinase_cat_dom"/>
</dbReference>
<dbReference type="Gene3D" id="1.10.510.10">
    <property type="entry name" value="Transferase(Phosphotransferase) domain 1"/>
    <property type="match status" value="1"/>
</dbReference>
<keyword evidence="2" id="KW-0723">Serine/threonine-protein kinase</keyword>
<keyword evidence="7" id="KW-0418">Kinase</keyword>
<dbReference type="FunFam" id="1.10.510.10:FF:000252">
    <property type="entry name" value="Receptor-like protein kinase FERONIA"/>
    <property type="match status" value="1"/>
</dbReference>
<dbReference type="PROSITE" id="PS00107">
    <property type="entry name" value="PROTEIN_KINASE_ATP"/>
    <property type="match status" value="1"/>
</dbReference>
<dbReference type="SMART" id="SM00220">
    <property type="entry name" value="S_TKc"/>
    <property type="match status" value="1"/>
</dbReference>
<dbReference type="InterPro" id="IPR024788">
    <property type="entry name" value="Malectin-like_Carb-bd_dom"/>
</dbReference>
<dbReference type="Pfam" id="PF12819">
    <property type="entry name" value="Malectin_like"/>
    <property type="match status" value="1"/>
</dbReference>
<evidence type="ECO:0000313" key="17">
    <source>
        <dbReference type="Proteomes" id="UP001374584"/>
    </source>
</evidence>
<dbReference type="Gene3D" id="3.30.200.20">
    <property type="entry name" value="Phosphorylase Kinase, domain 1"/>
    <property type="match status" value="1"/>
</dbReference>
<accession>A0AAN9MBB4</accession>
<dbReference type="PROSITE" id="PS50011">
    <property type="entry name" value="PROTEIN_KINASE_DOM"/>
    <property type="match status" value="1"/>
</dbReference>
<evidence type="ECO:0000256" key="5">
    <source>
        <dbReference type="ARBA" id="ARBA00022729"/>
    </source>
</evidence>
<gene>
    <name evidence="16" type="ORF">VNO80_23495</name>
</gene>
<keyword evidence="6 12" id="KW-0547">Nucleotide-binding</keyword>
<keyword evidence="9 13" id="KW-1133">Transmembrane helix</keyword>
<sequence>MIESLMIESSRNGITSCVLLHLFLFLPFIHLITCDPINVPDKILLNCGSYEASSFNGENWIGDSGSNFLPPEYDKSSSTVLLSNIEDSVAPKVPFSTARITHSPLTYSFPFSPGLKFIRLYFLSSLYLIMNPSNKAYFSVKAGPYTLVSDFNPSVFAEELNSKLFTKDFLVNVREDKLTITFTPSPLISKAFAFVNGIEIFPVPKSIYFPGSKVPVPYLGHQQILLTNDEYALEMFYRVSIEADSQNAFGIWLDDFRYISGSDYGNVLNIESRTVSMNYTTFYSKDYNYSAPLELYWTARTMGNDNTKYNLTWSFPVDSGFKYLVRLHFCEISTGVTQPNQRVFKVYINNQTAEERMDVVASAGAPFTPLQKDYIVMVPMESGSRKDLWISLHPNLESKPKYADAILNGIEIMKISDSNHSLAAMFQLGREQRKKVQHVIIVAVATLGTILGLLFTLFILIHRAGKKLKWRISHILPSNSSSTHKIIQPTVTSGLCHQFTLAEISIATSNFSEALVIGEGGFGKVYRGIMHHDGIIAVAVKRSIRSSGQGYKEFQNEINFFSFCHMNLVSLLGYCQEGNEMILVYEYMAEGPLSDHLYKKKKQPLPWIQRIKICIGAARGLHYLHTSTRHPVIHRDVKSANILLDQNWVAKIADFGLCRTVPSLYHSHVSTEVKGTFGYLDPEYYKRRKLTQKSDVYSFGVVLFEVLCGRAAVNTVAVEEESEKVGLATWAMHCYKCGSIDELVDPHLAGNVRPECLRAFVEIGIQCLADRSADRPTMGEVLNSLERILSLHDSLEEQEANTTQFLK</sequence>
<dbReference type="PANTHER" id="PTHR34590:SF5">
    <property type="entry name" value="OS04G0586500 PROTEIN"/>
    <property type="match status" value="1"/>
</dbReference>
<evidence type="ECO:0000256" key="4">
    <source>
        <dbReference type="ARBA" id="ARBA00022692"/>
    </source>
</evidence>
<dbReference type="FunFam" id="3.30.200.20:FF:000039">
    <property type="entry name" value="receptor-like protein kinase FERONIA"/>
    <property type="match status" value="1"/>
</dbReference>
<dbReference type="SUPFAM" id="SSF56112">
    <property type="entry name" value="Protein kinase-like (PK-like)"/>
    <property type="match status" value="1"/>
</dbReference>
<keyword evidence="10 13" id="KW-0472">Membrane</keyword>
<dbReference type="PANTHER" id="PTHR34590">
    <property type="entry name" value="OS03G0124300 PROTEIN-RELATED"/>
    <property type="match status" value="1"/>
</dbReference>
<dbReference type="InterPro" id="IPR000719">
    <property type="entry name" value="Prot_kinase_dom"/>
</dbReference>
<evidence type="ECO:0000256" key="3">
    <source>
        <dbReference type="ARBA" id="ARBA00022679"/>
    </source>
</evidence>
<dbReference type="Proteomes" id="UP001374584">
    <property type="component" value="Unassembled WGS sequence"/>
</dbReference>
<evidence type="ECO:0000256" key="14">
    <source>
        <dbReference type="SAM" id="SignalP"/>
    </source>
</evidence>
<dbReference type="GO" id="GO:0004674">
    <property type="term" value="F:protein serine/threonine kinase activity"/>
    <property type="evidence" value="ECO:0007669"/>
    <property type="project" value="UniProtKB-KW"/>
</dbReference>
<keyword evidence="5 14" id="KW-0732">Signal</keyword>
<proteinExistence type="predicted"/>
<feature type="domain" description="Protein kinase" evidence="15">
    <location>
        <begin position="511"/>
        <end position="795"/>
    </location>
</feature>
<evidence type="ECO:0000256" key="7">
    <source>
        <dbReference type="ARBA" id="ARBA00022777"/>
    </source>
</evidence>
<feature type="signal peptide" evidence="14">
    <location>
        <begin position="1"/>
        <end position="34"/>
    </location>
</feature>
<keyword evidence="11" id="KW-0325">Glycoprotein</keyword>
<evidence type="ECO:0000256" key="10">
    <source>
        <dbReference type="ARBA" id="ARBA00023136"/>
    </source>
</evidence>
<keyword evidence="17" id="KW-1185">Reference proteome</keyword>
<evidence type="ECO:0000256" key="8">
    <source>
        <dbReference type="ARBA" id="ARBA00022840"/>
    </source>
</evidence>
<keyword evidence="8 12" id="KW-0067">ATP-binding</keyword>
<dbReference type="CDD" id="cd14066">
    <property type="entry name" value="STKc_IRAK"/>
    <property type="match status" value="1"/>
</dbReference>
<evidence type="ECO:0000256" key="2">
    <source>
        <dbReference type="ARBA" id="ARBA00022527"/>
    </source>
</evidence>
<feature type="transmembrane region" description="Helical" evidence="13">
    <location>
        <begin position="439"/>
        <end position="461"/>
    </location>
</feature>
<evidence type="ECO:0000259" key="15">
    <source>
        <dbReference type="PROSITE" id="PS50011"/>
    </source>
</evidence>
<organism evidence="16 17">
    <name type="scientific">Phaseolus coccineus</name>
    <name type="common">Scarlet runner bean</name>
    <name type="synonym">Phaseolus multiflorus</name>
    <dbReference type="NCBI Taxonomy" id="3886"/>
    <lineage>
        <taxon>Eukaryota</taxon>
        <taxon>Viridiplantae</taxon>
        <taxon>Streptophyta</taxon>
        <taxon>Embryophyta</taxon>
        <taxon>Tracheophyta</taxon>
        <taxon>Spermatophyta</taxon>
        <taxon>Magnoliopsida</taxon>
        <taxon>eudicotyledons</taxon>
        <taxon>Gunneridae</taxon>
        <taxon>Pentapetalae</taxon>
        <taxon>rosids</taxon>
        <taxon>fabids</taxon>
        <taxon>Fabales</taxon>
        <taxon>Fabaceae</taxon>
        <taxon>Papilionoideae</taxon>
        <taxon>50 kb inversion clade</taxon>
        <taxon>NPAAA clade</taxon>
        <taxon>indigoferoid/millettioid clade</taxon>
        <taxon>Phaseoleae</taxon>
        <taxon>Phaseolus</taxon>
    </lineage>
</organism>
<dbReference type="FunFam" id="2.60.120.430:FF:000003">
    <property type="entry name" value="FERONIA receptor-like kinase"/>
    <property type="match status" value="1"/>
</dbReference>
<dbReference type="GO" id="GO:0005524">
    <property type="term" value="F:ATP binding"/>
    <property type="evidence" value="ECO:0007669"/>
    <property type="project" value="UniProtKB-UniRule"/>
</dbReference>
<dbReference type="GO" id="GO:0010038">
    <property type="term" value="P:response to metal ion"/>
    <property type="evidence" value="ECO:0007669"/>
    <property type="project" value="UniProtKB-ARBA"/>
</dbReference>
<dbReference type="AlphaFoldDB" id="A0AAN9MBB4"/>
<evidence type="ECO:0000313" key="16">
    <source>
        <dbReference type="EMBL" id="KAK7348802.1"/>
    </source>
</evidence>
<dbReference type="FunFam" id="2.60.120.430:FF:000007">
    <property type="entry name" value="FERONIA receptor-like kinase"/>
    <property type="match status" value="1"/>
</dbReference>
<dbReference type="InterPro" id="IPR017441">
    <property type="entry name" value="Protein_kinase_ATP_BS"/>
</dbReference>
<dbReference type="GO" id="GO:0004714">
    <property type="term" value="F:transmembrane receptor protein tyrosine kinase activity"/>
    <property type="evidence" value="ECO:0007669"/>
    <property type="project" value="InterPro"/>
</dbReference>
<dbReference type="InterPro" id="IPR011009">
    <property type="entry name" value="Kinase-like_dom_sf"/>
</dbReference>
<evidence type="ECO:0000256" key="1">
    <source>
        <dbReference type="ARBA" id="ARBA00004479"/>
    </source>
</evidence>
<feature type="chain" id="PRO_5042898116" description="Protein kinase domain-containing protein" evidence="14">
    <location>
        <begin position="35"/>
        <end position="807"/>
    </location>
</feature>
<keyword evidence="4 13" id="KW-0812">Transmembrane</keyword>
<protein>
    <recommendedName>
        <fullName evidence="15">Protein kinase domain-containing protein</fullName>
    </recommendedName>
</protein>
<dbReference type="Gene3D" id="2.60.120.430">
    <property type="entry name" value="Galactose-binding lectin"/>
    <property type="match status" value="2"/>
</dbReference>
<evidence type="ECO:0000256" key="12">
    <source>
        <dbReference type="PROSITE-ProRule" id="PRU10141"/>
    </source>
</evidence>
<evidence type="ECO:0000256" key="13">
    <source>
        <dbReference type="SAM" id="Phobius"/>
    </source>
</evidence>
<reference evidence="16 17" key="1">
    <citation type="submission" date="2024-01" db="EMBL/GenBank/DDBJ databases">
        <title>The genomes of 5 underutilized Papilionoideae crops provide insights into root nodulation and disease resistanc.</title>
        <authorList>
            <person name="Jiang F."/>
        </authorList>
    </citation>
    <scope>NUCLEOTIDE SEQUENCE [LARGE SCALE GENOMIC DNA]</scope>
    <source>
        <strain evidence="16">JINMINGXINNONG_FW02</strain>
        <tissue evidence="16">Leaves</tissue>
    </source>
</reference>
<dbReference type="EMBL" id="JAYMYR010000008">
    <property type="protein sequence ID" value="KAK7348802.1"/>
    <property type="molecule type" value="Genomic_DNA"/>
</dbReference>
<dbReference type="Pfam" id="PF07714">
    <property type="entry name" value="PK_Tyr_Ser-Thr"/>
    <property type="match status" value="1"/>
</dbReference>
<evidence type="ECO:0000256" key="6">
    <source>
        <dbReference type="ARBA" id="ARBA00022741"/>
    </source>
</evidence>
<comment type="subcellular location">
    <subcellularLocation>
        <location evidence="1">Membrane</location>
        <topology evidence="1">Single-pass type I membrane protein</topology>
    </subcellularLocation>
</comment>
<dbReference type="PROSITE" id="PS00108">
    <property type="entry name" value="PROTEIN_KINASE_ST"/>
    <property type="match status" value="1"/>
</dbReference>
<comment type="caution">
    <text evidence="16">The sequence shown here is derived from an EMBL/GenBank/DDBJ whole genome shotgun (WGS) entry which is preliminary data.</text>
</comment>
<feature type="binding site" evidence="12">
    <location>
        <position position="541"/>
    </location>
    <ligand>
        <name>ATP</name>
        <dbReference type="ChEBI" id="CHEBI:30616"/>
    </ligand>
</feature>
<dbReference type="InterPro" id="IPR008271">
    <property type="entry name" value="Ser/Thr_kinase_AS"/>
</dbReference>
<evidence type="ECO:0000256" key="11">
    <source>
        <dbReference type="ARBA" id="ARBA00023180"/>
    </source>
</evidence>